<dbReference type="EMBL" id="MK941846">
    <property type="protein sequence ID" value="QGM50143.1"/>
    <property type="molecule type" value="Genomic_DNA"/>
</dbReference>
<organism evidence="2">
    <name type="scientific">Proteus mirabilis</name>
    <dbReference type="NCBI Taxonomy" id="584"/>
    <lineage>
        <taxon>Bacteria</taxon>
        <taxon>Pseudomonadati</taxon>
        <taxon>Pseudomonadota</taxon>
        <taxon>Gammaproteobacteria</taxon>
        <taxon>Enterobacterales</taxon>
        <taxon>Morganellaceae</taxon>
        <taxon>Proteus</taxon>
    </lineage>
</organism>
<dbReference type="GO" id="GO:0015643">
    <property type="term" value="F:toxic substance binding"/>
    <property type="evidence" value="ECO:0007669"/>
    <property type="project" value="InterPro"/>
</dbReference>
<feature type="transmembrane region" description="Helical" evidence="1">
    <location>
        <begin position="98"/>
        <end position="119"/>
    </location>
</feature>
<gene>
    <name evidence="2" type="primary">cai</name>
</gene>
<keyword evidence="1" id="KW-0812">Transmembrane</keyword>
<evidence type="ECO:0000256" key="1">
    <source>
        <dbReference type="SAM" id="Phobius"/>
    </source>
</evidence>
<feature type="transmembrane region" description="Helical" evidence="1">
    <location>
        <begin position="142"/>
        <end position="167"/>
    </location>
</feature>
<keyword evidence="2" id="KW-0614">Plasmid</keyword>
<sequence length="175" mass="20590">MDNKNHPNDHLLIKWGSIFIFISAIPIFIIFYFNDIDILFAVYEKINNIPSTYSSTYPIISKLSFFYCKLSPLIVLLFFIFCYKKLTLVKPIPINKLIINVIFPCLVITIISLYVLYFYNTDISDSGWSILKTISSNKHLLFGYYIAIFFGILCLVVFFFLFHLFIFHLNQFVDK</sequence>
<dbReference type="RefSeq" id="WP_172694532.1">
    <property type="nucleotide sequence ID" value="NZ_MK941846.1"/>
</dbReference>
<feature type="transmembrane region" description="Helical" evidence="1">
    <location>
        <begin position="12"/>
        <end position="33"/>
    </location>
</feature>
<proteinExistence type="predicted"/>
<geneLocation type="plasmid" evidence="2">
    <name>pOXA-23</name>
</geneLocation>
<protein>
    <submittedName>
        <fullName evidence="2">Microcin-A immunity protein</fullName>
    </submittedName>
</protein>
<reference evidence="2" key="1">
    <citation type="journal article" date="2019" name="J. Antimicrob. Chemother.">
        <title>Identification of AbaR4 Acinetobacter baumannii resistance island in clinical isolates of blaOXA-23-positive Proteus mirabilis.</title>
        <authorList>
            <person name="Octavia S."/>
            <person name="Xu W."/>
            <person name="Ng O.T."/>
            <person name="Marimuthu K."/>
            <person name="Venkatachalam I."/>
            <person name="Cheng B."/>
            <person name="Lin R.T.P."/>
            <person name="Teo J.W.P."/>
        </authorList>
    </citation>
    <scope>NUCLEOTIDE SEQUENCE</scope>
    <source>
        <strain evidence="2">PM1157</strain>
        <plasmid evidence="2">pOXA-23</plasmid>
    </source>
</reference>
<keyword evidence="1" id="KW-0472">Membrane</keyword>
<accession>A0A649Z4X4</accession>
<dbReference type="InterPro" id="IPR005557">
    <property type="entry name" value="Colicin_im"/>
</dbReference>
<dbReference type="GO" id="GO:0030153">
    <property type="term" value="P:bacteriocin immunity"/>
    <property type="evidence" value="ECO:0007669"/>
    <property type="project" value="InterPro"/>
</dbReference>
<name>A0A649Z4X4_PROMI</name>
<feature type="transmembrane region" description="Helical" evidence="1">
    <location>
        <begin position="64"/>
        <end position="86"/>
    </location>
</feature>
<evidence type="ECO:0000313" key="2">
    <source>
        <dbReference type="EMBL" id="QGM50143.1"/>
    </source>
</evidence>
<dbReference type="Pfam" id="PF03857">
    <property type="entry name" value="Colicin_im"/>
    <property type="match status" value="1"/>
</dbReference>
<dbReference type="AlphaFoldDB" id="A0A649Z4X4"/>
<keyword evidence="1" id="KW-1133">Transmembrane helix</keyword>